<evidence type="ECO:0000259" key="9">
    <source>
        <dbReference type="PROSITE" id="PS50928"/>
    </source>
</evidence>
<keyword evidence="4" id="KW-1003">Cell membrane</keyword>
<keyword evidence="11" id="KW-1185">Reference proteome</keyword>
<keyword evidence="7 8" id="KW-0472">Membrane</keyword>
<comment type="caution">
    <text evidence="10">The sequence shown here is derived from an EMBL/GenBank/DDBJ whole genome shotgun (WGS) entry which is preliminary data.</text>
</comment>
<dbReference type="EMBL" id="BSPL01000005">
    <property type="protein sequence ID" value="GLS68283.1"/>
    <property type="molecule type" value="Genomic_DNA"/>
</dbReference>
<dbReference type="GO" id="GO:0022857">
    <property type="term" value="F:transmembrane transporter activity"/>
    <property type="evidence" value="ECO:0007669"/>
    <property type="project" value="InterPro"/>
</dbReference>
<dbReference type="PROSITE" id="PS50928">
    <property type="entry name" value="ABC_TM1"/>
    <property type="match status" value="1"/>
</dbReference>
<evidence type="ECO:0000256" key="3">
    <source>
        <dbReference type="ARBA" id="ARBA00022448"/>
    </source>
</evidence>
<dbReference type="InterPro" id="IPR043429">
    <property type="entry name" value="ArtM/GltK/GlnP/TcyL/YhdX-like"/>
</dbReference>
<evidence type="ECO:0000313" key="10">
    <source>
        <dbReference type="EMBL" id="GLS68283.1"/>
    </source>
</evidence>
<keyword evidence="3 8" id="KW-0813">Transport</keyword>
<dbReference type="RefSeq" id="WP_238199901.1">
    <property type="nucleotide sequence ID" value="NZ_BPQZ01000050.1"/>
</dbReference>
<dbReference type="Proteomes" id="UP001157440">
    <property type="component" value="Unassembled WGS sequence"/>
</dbReference>
<sequence>MTQLSAELFGDLLAPHYLVWLLQGFGVTLALSAAVCVAGTVLGLSACCLREAGSPSARWVVSAGTGLIRNTPLLVQLFVWYFAVAALLPLRLTVWLNTPHRLELGVGALHWPTYETVAGSCGLTLYAAAYIAEEGRAGINGVRPGQREAALALGFTPVQAFRHIVLPQALRIAWLPIVGQYLNTIKNTSLTMTIGLAELSYASRQVETETFKTFQAFGLATLLYVGAVAAVEAAGQVLARRHHPAGRRR</sequence>
<dbReference type="GO" id="GO:0043190">
    <property type="term" value="C:ATP-binding cassette (ABC) transporter complex"/>
    <property type="evidence" value="ECO:0007669"/>
    <property type="project" value="InterPro"/>
</dbReference>
<proteinExistence type="inferred from homology"/>
<feature type="transmembrane region" description="Helical" evidence="8">
    <location>
        <begin position="77"/>
        <end position="96"/>
    </location>
</feature>
<keyword evidence="6 8" id="KW-1133">Transmembrane helix</keyword>
<dbReference type="AlphaFoldDB" id="A0AA37TH69"/>
<evidence type="ECO:0000313" key="11">
    <source>
        <dbReference type="Proteomes" id="UP001157440"/>
    </source>
</evidence>
<dbReference type="PANTHER" id="PTHR30614:SF47">
    <property type="entry name" value="ABC TRANSPORTER PERMEASE"/>
    <property type="match status" value="1"/>
</dbReference>
<dbReference type="GO" id="GO:0006865">
    <property type="term" value="P:amino acid transport"/>
    <property type="evidence" value="ECO:0007669"/>
    <property type="project" value="TreeGrafter"/>
</dbReference>
<organism evidence="10 11">
    <name type="scientific">Methylobacterium tardum</name>
    <dbReference type="NCBI Taxonomy" id="374432"/>
    <lineage>
        <taxon>Bacteria</taxon>
        <taxon>Pseudomonadati</taxon>
        <taxon>Pseudomonadota</taxon>
        <taxon>Alphaproteobacteria</taxon>
        <taxon>Hyphomicrobiales</taxon>
        <taxon>Methylobacteriaceae</taxon>
        <taxon>Methylobacterium</taxon>
    </lineage>
</organism>
<comment type="subcellular location">
    <subcellularLocation>
        <location evidence="1">Cell inner membrane</location>
        <topology evidence="1">Multi-pass membrane protein</topology>
    </subcellularLocation>
    <subcellularLocation>
        <location evidence="8">Cell membrane</location>
        <topology evidence="8">Multi-pass membrane protein</topology>
    </subcellularLocation>
</comment>
<evidence type="ECO:0000256" key="8">
    <source>
        <dbReference type="RuleBase" id="RU363032"/>
    </source>
</evidence>
<dbReference type="InterPro" id="IPR035906">
    <property type="entry name" value="MetI-like_sf"/>
</dbReference>
<feature type="transmembrane region" description="Helical" evidence="8">
    <location>
        <begin position="216"/>
        <end position="239"/>
    </location>
</feature>
<keyword evidence="5 8" id="KW-0812">Transmembrane</keyword>
<dbReference type="PANTHER" id="PTHR30614">
    <property type="entry name" value="MEMBRANE COMPONENT OF AMINO ACID ABC TRANSPORTER"/>
    <property type="match status" value="1"/>
</dbReference>
<reference evidence="11" key="1">
    <citation type="journal article" date="2019" name="Int. J. Syst. Evol. Microbiol.">
        <title>The Global Catalogue of Microorganisms (GCM) 10K type strain sequencing project: providing services to taxonomists for standard genome sequencing and annotation.</title>
        <authorList>
            <consortium name="The Broad Institute Genomics Platform"/>
            <consortium name="The Broad Institute Genome Sequencing Center for Infectious Disease"/>
            <person name="Wu L."/>
            <person name="Ma J."/>
        </authorList>
    </citation>
    <scope>NUCLEOTIDE SEQUENCE [LARGE SCALE GENOMIC DNA]</scope>
    <source>
        <strain evidence="11">NBRC 103632</strain>
    </source>
</reference>
<protein>
    <submittedName>
        <fullName evidence="10">Amino acid permease</fullName>
    </submittedName>
</protein>
<dbReference type="NCBIfam" id="TIGR01726">
    <property type="entry name" value="HEQRo_perm_3TM"/>
    <property type="match status" value="1"/>
</dbReference>
<evidence type="ECO:0000256" key="6">
    <source>
        <dbReference type="ARBA" id="ARBA00022989"/>
    </source>
</evidence>
<evidence type="ECO:0000256" key="2">
    <source>
        <dbReference type="ARBA" id="ARBA00010072"/>
    </source>
</evidence>
<comment type="similarity">
    <text evidence="2">Belongs to the binding-protein-dependent transport system permease family. HisMQ subfamily.</text>
</comment>
<dbReference type="Gene3D" id="1.10.3720.10">
    <property type="entry name" value="MetI-like"/>
    <property type="match status" value="1"/>
</dbReference>
<dbReference type="CDD" id="cd06261">
    <property type="entry name" value="TM_PBP2"/>
    <property type="match status" value="1"/>
</dbReference>
<dbReference type="InterPro" id="IPR010065">
    <property type="entry name" value="AA_ABC_transptr_permease_3TM"/>
</dbReference>
<dbReference type="InterPro" id="IPR000515">
    <property type="entry name" value="MetI-like"/>
</dbReference>
<dbReference type="Pfam" id="PF00528">
    <property type="entry name" value="BPD_transp_1"/>
    <property type="match status" value="1"/>
</dbReference>
<feature type="domain" description="ABC transmembrane type-1" evidence="9">
    <location>
        <begin position="25"/>
        <end position="232"/>
    </location>
</feature>
<feature type="transmembrane region" description="Helical" evidence="8">
    <location>
        <begin position="20"/>
        <end position="49"/>
    </location>
</feature>
<evidence type="ECO:0000256" key="5">
    <source>
        <dbReference type="ARBA" id="ARBA00022692"/>
    </source>
</evidence>
<dbReference type="SUPFAM" id="SSF161098">
    <property type="entry name" value="MetI-like"/>
    <property type="match status" value="1"/>
</dbReference>
<gene>
    <name evidence="10" type="ORF">GCM10007890_02950</name>
</gene>
<name>A0AA37TH69_9HYPH</name>
<evidence type="ECO:0000256" key="7">
    <source>
        <dbReference type="ARBA" id="ARBA00023136"/>
    </source>
</evidence>
<evidence type="ECO:0000256" key="4">
    <source>
        <dbReference type="ARBA" id="ARBA00022475"/>
    </source>
</evidence>
<evidence type="ECO:0000256" key="1">
    <source>
        <dbReference type="ARBA" id="ARBA00004429"/>
    </source>
</evidence>
<accession>A0AA37TH69</accession>